<accession>A0ABQ6N120</accession>
<dbReference type="SMART" id="SM00184">
    <property type="entry name" value="RING"/>
    <property type="match status" value="1"/>
</dbReference>
<dbReference type="Gene3D" id="3.30.40.10">
    <property type="entry name" value="Zinc/RING finger domain, C3HC4 (zinc finger)"/>
    <property type="match status" value="1"/>
</dbReference>
<dbReference type="InterPro" id="IPR017907">
    <property type="entry name" value="Znf_RING_CS"/>
</dbReference>
<evidence type="ECO:0000256" key="3">
    <source>
        <dbReference type="ARBA" id="ARBA00022833"/>
    </source>
</evidence>
<sequence>MHYARALHDYSSSLFPSSRSPPLLSYKTLKHRMADPTFLALVLADLRRVDSAFMDLYRHFVSASPPPPGSPAASFEGSTLESMLLFAKINEVALRKLLKKFNKHRSNLSVDIATATPLLPAELTVSPMSSPSPPRAEPEGPGALQGAGVAQLRTIRRFQIDQQTKDCMKELICLVQLERMGLNPLKPLPPPPPSAQQCEARMLARFPELAYREPWLECAICMSLFLDPMSLSCGHRFCRSCLVRMSLAEGGEDLQEDRARASRLVSECDPALAVKCPECRVLATVSRKLPCLATLCKQSRRREYLERLEAEERYMDGLDELRACALS</sequence>
<proteinExistence type="predicted"/>
<name>A0ABQ6N120_9STRA</name>
<evidence type="ECO:0000259" key="6">
    <source>
        <dbReference type="PROSITE" id="PS50089"/>
    </source>
</evidence>
<evidence type="ECO:0000256" key="5">
    <source>
        <dbReference type="SAM" id="MobiDB-lite"/>
    </source>
</evidence>
<feature type="region of interest" description="Disordered" evidence="5">
    <location>
        <begin position="123"/>
        <end position="145"/>
    </location>
</feature>
<evidence type="ECO:0000313" key="8">
    <source>
        <dbReference type="Proteomes" id="UP001165060"/>
    </source>
</evidence>
<keyword evidence="3" id="KW-0862">Zinc</keyword>
<dbReference type="InterPro" id="IPR013083">
    <property type="entry name" value="Znf_RING/FYVE/PHD"/>
</dbReference>
<dbReference type="InterPro" id="IPR001841">
    <property type="entry name" value="Znf_RING"/>
</dbReference>
<keyword evidence="1" id="KW-0479">Metal-binding</keyword>
<dbReference type="PROSITE" id="PS00518">
    <property type="entry name" value="ZF_RING_1"/>
    <property type="match status" value="1"/>
</dbReference>
<dbReference type="Pfam" id="PF15227">
    <property type="entry name" value="zf-C3HC4_4"/>
    <property type="match status" value="1"/>
</dbReference>
<evidence type="ECO:0000256" key="4">
    <source>
        <dbReference type="PROSITE-ProRule" id="PRU00175"/>
    </source>
</evidence>
<dbReference type="SUPFAM" id="SSF57850">
    <property type="entry name" value="RING/U-box"/>
    <property type="match status" value="1"/>
</dbReference>
<protein>
    <recommendedName>
        <fullName evidence="6">RING-type domain-containing protein</fullName>
    </recommendedName>
</protein>
<keyword evidence="8" id="KW-1185">Reference proteome</keyword>
<organism evidence="7 8">
    <name type="scientific">Tetraparma gracilis</name>
    <dbReference type="NCBI Taxonomy" id="2962635"/>
    <lineage>
        <taxon>Eukaryota</taxon>
        <taxon>Sar</taxon>
        <taxon>Stramenopiles</taxon>
        <taxon>Ochrophyta</taxon>
        <taxon>Bolidophyceae</taxon>
        <taxon>Parmales</taxon>
        <taxon>Triparmaceae</taxon>
        <taxon>Tetraparma</taxon>
    </lineage>
</organism>
<evidence type="ECO:0000313" key="7">
    <source>
        <dbReference type="EMBL" id="GMI37022.1"/>
    </source>
</evidence>
<dbReference type="PROSITE" id="PS50089">
    <property type="entry name" value="ZF_RING_2"/>
    <property type="match status" value="1"/>
</dbReference>
<gene>
    <name evidence="7" type="ORF">TeGR_g1323</name>
</gene>
<evidence type="ECO:0000256" key="1">
    <source>
        <dbReference type="ARBA" id="ARBA00022723"/>
    </source>
</evidence>
<keyword evidence="2 4" id="KW-0863">Zinc-finger</keyword>
<evidence type="ECO:0000256" key="2">
    <source>
        <dbReference type="ARBA" id="ARBA00022771"/>
    </source>
</evidence>
<dbReference type="Proteomes" id="UP001165060">
    <property type="component" value="Unassembled WGS sequence"/>
</dbReference>
<comment type="caution">
    <text evidence="7">The sequence shown here is derived from an EMBL/GenBank/DDBJ whole genome shotgun (WGS) entry which is preliminary data.</text>
</comment>
<reference evidence="7 8" key="1">
    <citation type="journal article" date="2023" name="Commun. Biol.">
        <title>Genome analysis of Parmales, the sister group of diatoms, reveals the evolutionary specialization of diatoms from phago-mixotrophs to photoautotrophs.</title>
        <authorList>
            <person name="Ban H."/>
            <person name="Sato S."/>
            <person name="Yoshikawa S."/>
            <person name="Yamada K."/>
            <person name="Nakamura Y."/>
            <person name="Ichinomiya M."/>
            <person name="Sato N."/>
            <person name="Blanc-Mathieu R."/>
            <person name="Endo H."/>
            <person name="Kuwata A."/>
            <person name="Ogata H."/>
        </authorList>
    </citation>
    <scope>NUCLEOTIDE SEQUENCE [LARGE SCALE GENOMIC DNA]</scope>
</reference>
<dbReference type="EMBL" id="BRYB01000759">
    <property type="protein sequence ID" value="GMI37022.1"/>
    <property type="molecule type" value="Genomic_DNA"/>
</dbReference>
<feature type="domain" description="RING-type" evidence="6">
    <location>
        <begin position="218"/>
        <end position="280"/>
    </location>
</feature>